<dbReference type="AlphaFoldDB" id="A0A556PRW8"/>
<proteinExistence type="predicted"/>
<dbReference type="Pfam" id="PF06569">
    <property type="entry name" value="DUF1128"/>
    <property type="match status" value="1"/>
</dbReference>
<protein>
    <submittedName>
        <fullName evidence="1">DUF1128 domain-containing protein</fullName>
    </submittedName>
</protein>
<keyword evidence="2" id="KW-1185">Reference proteome</keyword>
<dbReference type="RefSeq" id="WP_144087703.1">
    <property type="nucleotide sequence ID" value="NZ_VMHE01000002.1"/>
</dbReference>
<name>A0A556PRW8_9BACI</name>
<dbReference type="OrthoDB" id="2361695at2"/>
<evidence type="ECO:0000313" key="1">
    <source>
        <dbReference type="EMBL" id="TSJ67114.1"/>
    </source>
</evidence>
<gene>
    <name evidence="1" type="ORF">FPQ13_02345</name>
</gene>
<dbReference type="EMBL" id="VMHE01000002">
    <property type="protein sequence ID" value="TSJ67114.1"/>
    <property type="molecule type" value="Genomic_DNA"/>
</dbReference>
<organism evidence="1 2">
    <name type="scientific">Allobacillus salarius</name>
    <dbReference type="NCBI Taxonomy" id="1955272"/>
    <lineage>
        <taxon>Bacteria</taxon>
        <taxon>Bacillati</taxon>
        <taxon>Bacillota</taxon>
        <taxon>Bacilli</taxon>
        <taxon>Bacillales</taxon>
        <taxon>Bacillaceae</taxon>
        <taxon>Allobacillus</taxon>
    </lineage>
</organism>
<reference evidence="1 2" key="1">
    <citation type="submission" date="2019-07" db="EMBL/GenBank/DDBJ databases">
        <title>Allobacillus sp. nov. SKP isolated from shrimp paste of Euphausiacea.</title>
        <authorList>
            <person name="Kanchanasin P."/>
            <person name="Tanasupawat S."/>
            <person name="Shi W."/>
            <person name="Wu L."/>
            <person name="Ma J."/>
        </authorList>
    </citation>
    <scope>NUCLEOTIDE SEQUENCE [LARGE SCALE GENOMIC DNA]</scope>
    <source>
        <strain evidence="1 2">SKP4-8</strain>
    </source>
</reference>
<comment type="caution">
    <text evidence="1">The sequence shown here is derived from an EMBL/GenBank/DDBJ whole genome shotgun (WGS) entry which is preliminary data.</text>
</comment>
<sequence>MNLNEPTEENLEFIINDLSEELQIINRSVVKPENFDLANYQEIKDLYDMVKAKRQVSVSEIHAIIDELKKYRKN</sequence>
<dbReference type="InterPro" id="IPR009507">
    <property type="entry name" value="UPF0435"/>
</dbReference>
<evidence type="ECO:0000313" key="2">
    <source>
        <dbReference type="Proteomes" id="UP000316425"/>
    </source>
</evidence>
<accession>A0A556PRW8</accession>
<dbReference type="Proteomes" id="UP000316425">
    <property type="component" value="Unassembled WGS sequence"/>
</dbReference>